<accession>A0ABT0K5C9</accession>
<protein>
    <submittedName>
        <fullName evidence="6">FAD-dependent oxidoreductase</fullName>
    </submittedName>
</protein>
<comment type="caution">
    <text evidence="6">The sequence shown here is derived from an EMBL/GenBank/DDBJ whole genome shotgun (WGS) entry which is preliminary data.</text>
</comment>
<keyword evidence="2" id="KW-0285">Flavoprotein</keyword>
<keyword evidence="3" id="KW-0274">FAD</keyword>
<evidence type="ECO:0000313" key="7">
    <source>
        <dbReference type="Proteomes" id="UP001201873"/>
    </source>
</evidence>
<organism evidence="6 7">
    <name type="scientific">Frankia umida</name>
    <dbReference type="NCBI Taxonomy" id="573489"/>
    <lineage>
        <taxon>Bacteria</taxon>
        <taxon>Bacillati</taxon>
        <taxon>Actinomycetota</taxon>
        <taxon>Actinomycetes</taxon>
        <taxon>Frankiales</taxon>
        <taxon>Frankiaceae</taxon>
        <taxon>Frankia</taxon>
    </lineage>
</organism>
<name>A0ABT0K5C9_9ACTN</name>
<dbReference type="SUPFAM" id="SSF51905">
    <property type="entry name" value="FAD/NAD(P)-binding domain"/>
    <property type="match status" value="1"/>
</dbReference>
<dbReference type="Pfam" id="PF01266">
    <property type="entry name" value="DAO"/>
    <property type="match status" value="1"/>
</dbReference>
<dbReference type="Gene3D" id="3.30.9.10">
    <property type="entry name" value="D-Amino Acid Oxidase, subunit A, domain 2"/>
    <property type="match status" value="1"/>
</dbReference>
<feature type="domain" description="FAD dependent oxidoreductase" evidence="5">
    <location>
        <begin position="10"/>
        <end position="196"/>
    </location>
</feature>
<dbReference type="InterPro" id="IPR045170">
    <property type="entry name" value="MTOX"/>
</dbReference>
<evidence type="ECO:0000256" key="2">
    <source>
        <dbReference type="ARBA" id="ARBA00022630"/>
    </source>
</evidence>
<keyword evidence="7" id="KW-1185">Reference proteome</keyword>
<dbReference type="Proteomes" id="UP001201873">
    <property type="component" value="Unassembled WGS sequence"/>
</dbReference>
<proteinExistence type="predicted"/>
<dbReference type="PANTHER" id="PTHR10961">
    <property type="entry name" value="PEROXISOMAL SARCOSINE OXIDASE"/>
    <property type="match status" value="1"/>
</dbReference>
<evidence type="ECO:0000256" key="1">
    <source>
        <dbReference type="ARBA" id="ARBA00001974"/>
    </source>
</evidence>
<dbReference type="SUPFAM" id="SSF54373">
    <property type="entry name" value="FAD-linked reductases, C-terminal domain"/>
    <property type="match status" value="1"/>
</dbReference>
<comment type="cofactor">
    <cofactor evidence="1">
        <name>FAD</name>
        <dbReference type="ChEBI" id="CHEBI:57692"/>
    </cofactor>
</comment>
<evidence type="ECO:0000313" key="6">
    <source>
        <dbReference type="EMBL" id="MCK9878712.1"/>
    </source>
</evidence>
<dbReference type="EMBL" id="JALKFT010000041">
    <property type="protein sequence ID" value="MCK9878712.1"/>
    <property type="molecule type" value="Genomic_DNA"/>
</dbReference>
<reference evidence="6 7" key="1">
    <citation type="submission" date="2022-04" db="EMBL/GenBank/DDBJ databases">
        <title>Genome diversity in the genus Frankia.</title>
        <authorList>
            <person name="Carlos-Shanley C."/>
            <person name="Hahn D."/>
        </authorList>
    </citation>
    <scope>NUCLEOTIDE SEQUENCE [LARGE SCALE GENOMIC DNA]</scope>
    <source>
        <strain evidence="6 7">Ag45/Mut15</strain>
    </source>
</reference>
<dbReference type="PANTHER" id="PTHR10961:SF7">
    <property type="entry name" value="FAD DEPENDENT OXIDOREDUCTASE DOMAIN-CONTAINING PROTEIN"/>
    <property type="match status" value="1"/>
</dbReference>
<dbReference type="InterPro" id="IPR006076">
    <property type="entry name" value="FAD-dep_OxRdtase"/>
</dbReference>
<evidence type="ECO:0000259" key="5">
    <source>
        <dbReference type="Pfam" id="PF01266"/>
    </source>
</evidence>
<gene>
    <name evidence="6" type="ORF">MXD59_23605</name>
</gene>
<evidence type="ECO:0000256" key="4">
    <source>
        <dbReference type="ARBA" id="ARBA00023002"/>
    </source>
</evidence>
<evidence type="ECO:0000256" key="3">
    <source>
        <dbReference type="ARBA" id="ARBA00022827"/>
    </source>
</evidence>
<sequence length="211" mass="22665">MRALTVRGDDAVEIHTHDDVYLARRVVVAAGAWTTTLLDGLVALPTLRVTEEQPAYFAPLIPSGTDRADGADPWPSFVHLFGAGTREFDSFHRGVYGLHTPGQGVKVGFHGSGPVVDPDQRDFAAEPTQLAALREYVRQWLPGVNPAVCHPISCTYTTTPDSHFVLDRHGPVVVAAGFSGHGFKFVPAIGAVLAELALDGTRPDSRFAATR</sequence>
<keyword evidence="4" id="KW-0560">Oxidoreductase</keyword>
<dbReference type="Gene3D" id="3.50.50.60">
    <property type="entry name" value="FAD/NAD(P)-binding domain"/>
    <property type="match status" value="1"/>
</dbReference>
<dbReference type="InterPro" id="IPR036188">
    <property type="entry name" value="FAD/NAD-bd_sf"/>
</dbReference>